<dbReference type="STRING" id="3750.A0A498JIJ5"/>
<keyword evidence="4" id="KW-0479">Metal-binding</keyword>
<dbReference type="GO" id="GO:0006281">
    <property type="term" value="P:DNA repair"/>
    <property type="evidence" value="ECO:0007669"/>
    <property type="project" value="UniProtKB-KW"/>
</dbReference>
<evidence type="ECO:0000256" key="11">
    <source>
        <dbReference type="ARBA" id="ARBA00038112"/>
    </source>
</evidence>
<keyword evidence="17" id="KW-1185">Reference proteome</keyword>
<dbReference type="EMBL" id="RDQH01000333">
    <property type="protein sequence ID" value="RXH93573.1"/>
    <property type="molecule type" value="Genomic_DNA"/>
</dbReference>
<feature type="domain" description="XPG N-terminal" evidence="15">
    <location>
        <begin position="1"/>
        <end position="96"/>
    </location>
</feature>
<dbReference type="PANTHER" id="PTHR11081">
    <property type="entry name" value="FLAP ENDONUCLEASE FAMILY MEMBER"/>
    <property type="match status" value="1"/>
</dbReference>
<evidence type="ECO:0000256" key="10">
    <source>
        <dbReference type="ARBA" id="ARBA00023242"/>
    </source>
</evidence>
<dbReference type="FunFam" id="3.40.50.1010:FF:000032">
    <property type="entry name" value="Flap endonuclease GEN-like 1"/>
    <property type="match status" value="1"/>
</dbReference>
<dbReference type="GO" id="GO:0009650">
    <property type="term" value="P:UV protection"/>
    <property type="evidence" value="ECO:0007669"/>
    <property type="project" value="UniProtKB-ARBA"/>
</dbReference>
<keyword evidence="10" id="KW-0539">Nucleus</keyword>
<dbReference type="Gene3D" id="1.10.150.20">
    <property type="entry name" value="5' to 3' exonuclease, C-terminal subdomain"/>
    <property type="match status" value="1"/>
</dbReference>
<dbReference type="InterPro" id="IPR006084">
    <property type="entry name" value="XPG/Rad2"/>
</dbReference>
<dbReference type="SMART" id="SM00485">
    <property type="entry name" value="XPGN"/>
    <property type="match status" value="1"/>
</dbReference>
<evidence type="ECO:0000256" key="3">
    <source>
        <dbReference type="ARBA" id="ARBA00022722"/>
    </source>
</evidence>
<dbReference type="PANTHER" id="PTHR11081:SF59">
    <property type="entry name" value="FI23547P1"/>
    <property type="match status" value="1"/>
</dbReference>
<evidence type="ECO:0000256" key="6">
    <source>
        <dbReference type="ARBA" id="ARBA00022763"/>
    </source>
</evidence>
<evidence type="ECO:0000313" key="17">
    <source>
        <dbReference type="Proteomes" id="UP000290289"/>
    </source>
</evidence>
<comment type="subcellular location">
    <subcellularLocation>
        <location evidence="2">Nucleus</location>
    </subcellularLocation>
</comment>
<sequence>MGVGGKFWDLLKPYARNEGFDFLRNKRVAVDLSFWIVQHEAAIKDRARSPHLRLTFFRTINLFSKFGAFPVFVLDGTPSPLKSQARIARFFRSSGIDSSSLPVAENGVSAERNSTFTKYIQECVELLELLGMPVLKAKGEAEALCAQLNGDGHVDACITSDSDAFLFGAKCVIKTFRSNSKEPFECFYMSDIEAGLGLKRNHLIALSLLAGNDHDLNGVQGIGLDTALLFAQTFSEDEILNRYDTNWIYTCKRAHFKSSCEFCSNAVGEGCMKKSEGFKCSCSTCDMDRKEKKLKKNENWRLKVLSKIALEPNFPNDEIIEMYLCNNHGCFNENDGPSISWESPKTEMLVEFLTYHQRWEPSYIRQRMLPMLSTIFLREMAKNPVKKLLYGQYEFNSINRLKIRYGHQYYVVKWKKTAPTLCCVSYPIPPEESDIQQDDVMVVDESFSSLDESDVPTIDMSGGCCFLLTDENMDLVHAAFPEEVGRFLLEKELKEMKRRKATGGKPETAGSKGVQLNITEFFRSAKKQYETEPGEDLTQNTDSQIAETGKEKRSPSSSNLPKSVRRRLLFD</sequence>
<organism evidence="16 17">
    <name type="scientific">Malus domestica</name>
    <name type="common">Apple</name>
    <name type="synonym">Pyrus malus</name>
    <dbReference type="NCBI Taxonomy" id="3750"/>
    <lineage>
        <taxon>Eukaryota</taxon>
        <taxon>Viridiplantae</taxon>
        <taxon>Streptophyta</taxon>
        <taxon>Embryophyta</taxon>
        <taxon>Tracheophyta</taxon>
        <taxon>Spermatophyta</taxon>
        <taxon>Magnoliopsida</taxon>
        <taxon>eudicotyledons</taxon>
        <taxon>Gunneridae</taxon>
        <taxon>Pentapetalae</taxon>
        <taxon>rosids</taxon>
        <taxon>fabids</taxon>
        <taxon>Rosales</taxon>
        <taxon>Rosaceae</taxon>
        <taxon>Amygdaloideae</taxon>
        <taxon>Maleae</taxon>
        <taxon>Malus</taxon>
    </lineage>
</organism>
<dbReference type="CDD" id="cd09869">
    <property type="entry name" value="PIN_GEN1"/>
    <property type="match status" value="1"/>
</dbReference>
<evidence type="ECO:0000256" key="13">
    <source>
        <dbReference type="SAM" id="MobiDB-lite"/>
    </source>
</evidence>
<dbReference type="InterPro" id="IPR029060">
    <property type="entry name" value="PIN-like_dom_sf"/>
</dbReference>
<evidence type="ECO:0000256" key="4">
    <source>
        <dbReference type="ARBA" id="ARBA00022723"/>
    </source>
</evidence>
<protein>
    <recommendedName>
        <fullName evidence="12">Flap endonuclease GEN-like 1</fullName>
    </recommendedName>
</protein>
<gene>
    <name evidence="16" type="ORF">DVH24_014149</name>
</gene>
<dbReference type="SMART" id="SM00484">
    <property type="entry name" value="XPGI"/>
    <property type="match status" value="1"/>
</dbReference>
<keyword evidence="8" id="KW-0460">Magnesium</keyword>
<comment type="similarity">
    <text evidence="11">Belongs to the XPG/RAD2 endonuclease family. GEN subfamily.</text>
</comment>
<evidence type="ECO:0000256" key="8">
    <source>
        <dbReference type="ARBA" id="ARBA00022842"/>
    </source>
</evidence>
<evidence type="ECO:0000256" key="5">
    <source>
        <dbReference type="ARBA" id="ARBA00022759"/>
    </source>
</evidence>
<evidence type="ECO:0000259" key="15">
    <source>
        <dbReference type="SMART" id="SM00485"/>
    </source>
</evidence>
<dbReference type="InterPro" id="IPR006085">
    <property type="entry name" value="XPG_DNA_repair_N"/>
</dbReference>
<dbReference type="SUPFAM" id="SSF47807">
    <property type="entry name" value="5' to 3' exonuclease, C-terminal subdomain"/>
    <property type="match status" value="1"/>
</dbReference>
<reference evidence="16 17" key="1">
    <citation type="submission" date="2018-10" db="EMBL/GenBank/DDBJ databases">
        <title>A high-quality apple genome assembly.</title>
        <authorList>
            <person name="Hu J."/>
        </authorList>
    </citation>
    <scope>NUCLEOTIDE SEQUENCE [LARGE SCALE GENOMIC DNA]</scope>
    <source>
        <strain evidence="17">cv. HFTH1</strain>
        <tissue evidence="16">Young leaf</tissue>
    </source>
</reference>
<comment type="cofactor">
    <cofactor evidence="1">
        <name>Mg(2+)</name>
        <dbReference type="ChEBI" id="CHEBI:18420"/>
    </cofactor>
</comment>
<evidence type="ECO:0000256" key="9">
    <source>
        <dbReference type="ARBA" id="ARBA00023204"/>
    </source>
</evidence>
<keyword evidence="7" id="KW-0378">Hydrolase</keyword>
<dbReference type="PRINTS" id="PR00853">
    <property type="entry name" value="XPGRADSUPER"/>
</dbReference>
<feature type="domain" description="XPG-I" evidence="14">
    <location>
        <begin position="128"/>
        <end position="198"/>
    </location>
</feature>
<dbReference type="GO" id="GO:0005634">
    <property type="term" value="C:nucleus"/>
    <property type="evidence" value="ECO:0007669"/>
    <property type="project" value="UniProtKB-SubCell"/>
</dbReference>
<dbReference type="GO" id="GO:0017108">
    <property type="term" value="F:5'-flap endonuclease activity"/>
    <property type="evidence" value="ECO:0007669"/>
    <property type="project" value="TreeGrafter"/>
</dbReference>
<comment type="caution">
    <text evidence="16">The sequence shown here is derived from an EMBL/GenBank/DDBJ whole genome shotgun (WGS) entry which is preliminary data.</text>
</comment>
<evidence type="ECO:0000256" key="7">
    <source>
        <dbReference type="ARBA" id="ARBA00022801"/>
    </source>
</evidence>
<dbReference type="FunFam" id="1.10.150.20:FF:000030">
    <property type="entry name" value="Flap endonuclease GEN-like 1"/>
    <property type="match status" value="1"/>
</dbReference>
<keyword evidence="5" id="KW-0255">Endonuclease</keyword>
<dbReference type="AlphaFoldDB" id="A0A498JIJ5"/>
<keyword evidence="3" id="KW-0540">Nuclease</keyword>
<dbReference type="GO" id="GO:0009555">
    <property type="term" value="P:pollen development"/>
    <property type="evidence" value="ECO:0007669"/>
    <property type="project" value="TreeGrafter"/>
</dbReference>
<accession>A0A498JIJ5</accession>
<keyword evidence="6" id="KW-0227">DNA damage</keyword>
<keyword evidence="9" id="KW-0234">DNA repair</keyword>
<feature type="region of interest" description="Disordered" evidence="13">
    <location>
        <begin position="527"/>
        <end position="571"/>
    </location>
</feature>
<dbReference type="InterPro" id="IPR036279">
    <property type="entry name" value="5-3_exonuclease_C_sf"/>
</dbReference>
<dbReference type="Proteomes" id="UP000290289">
    <property type="component" value="Chromosome 7"/>
</dbReference>
<dbReference type="GO" id="GO:0046872">
    <property type="term" value="F:metal ion binding"/>
    <property type="evidence" value="ECO:0007669"/>
    <property type="project" value="UniProtKB-KW"/>
</dbReference>
<evidence type="ECO:0000313" key="16">
    <source>
        <dbReference type="EMBL" id="RXH93573.1"/>
    </source>
</evidence>
<name>A0A498JIJ5_MALDO</name>
<dbReference type="Pfam" id="PF00867">
    <property type="entry name" value="XPG_I"/>
    <property type="match status" value="1"/>
</dbReference>
<dbReference type="InterPro" id="IPR006086">
    <property type="entry name" value="XPG-I_dom"/>
</dbReference>
<evidence type="ECO:0000256" key="12">
    <source>
        <dbReference type="ARBA" id="ARBA00073453"/>
    </source>
</evidence>
<dbReference type="Pfam" id="PF00752">
    <property type="entry name" value="XPG_N"/>
    <property type="match status" value="1"/>
</dbReference>
<evidence type="ECO:0000259" key="14">
    <source>
        <dbReference type="SMART" id="SM00484"/>
    </source>
</evidence>
<feature type="compositionally biased region" description="Polar residues" evidence="13">
    <location>
        <begin position="537"/>
        <end position="546"/>
    </location>
</feature>
<dbReference type="SUPFAM" id="SSF88723">
    <property type="entry name" value="PIN domain-like"/>
    <property type="match status" value="1"/>
</dbReference>
<dbReference type="Gene3D" id="3.40.50.1010">
    <property type="entry name" value="5'-nuclease"/>
    <property type="match status" value="1"/>
</dbReference>
<proteinExistence type="inferred from homology"/>
<evidence type="ECO:0000256" key="1">
    <source>
        <dbReference type="ARBA" id="ARBA00001946"/>
    </source>
</evidence>
<evidence type="ECO:0000256" key="2">
    <source>
        <dbReference type="ARBA" id="ARBA00004123"/>
    </source>
</evidence>